<organism evidence="2">
    <name type="scientific">Anguilla anguilla</name>
    <name type="common">European freshwater eel</name>
    <name type="synonym">Muraena anguilla</name>
    <dbReference type="NCBI Taxonomy" id="7936"/>
    <lineage>
        <taxon>Eukaryota</taxon>
        <taxon>Metazoa</taxon>
        <taxon>Chordata</taxon>
        <taxon>Craniata</taxon>
        <taxon>Vertebrata</taxon>
        <taxon>Euteleostomi</taxon>
        <taxon>Actinopterygii</taxon>
        <taxon>Neopterygii</taxon>
        <taxon>Teleostei</taxon>
        <taxon>Anguilliformes</taxon>
        <taxon>Anguillidae</taxon>
        <taxon>Anguilla</taxon>
    </lineage>
</organism>
<sequence>MWQPAIDQKRIDCPHLQLISIYILHIIWLRYGSMCMLLFMLCM</sequence>
<protein>
    <submittedName>
        <fullName evidence="2">Uncharacterized protein</fullName>
    </submittedName>
</protein>
<accession>A0A0E9QD96</accession>
<keyword evidence="1" id="KW-1133">Transmembrane helix</keyword>
<evidence type="ECO:0000256" key="1">
    <source>
        <dbReference type="SAM" id="Phobius"/>
    </source>
</evidence>
<dbReference type="EMBL" id="GBXM01094287">
    <property type="protein sequence ID" value="JAH14290.1"/>
    <property type="molecule type" value="Transcribed_RNA"/>
</dbReference>
<dbReference type="AlphaFoldDB" id="A0A0E9QD96"/>
<dbReference type="EMBL" id="GBXM01061651">
    <property type="protein sequence ID" value="JAH46926.1"/>
    <property type="molecule type" value="Transcribed_RNA"/>
</dbReference>
<keyword evidence="1" id="KW-0812">Transmembrane</keyword>
<keyword evidence="1" id="KW-0472">Membrane</keyword>
<reference evidence="2" key="1">
    <citation type="submission" date="2014-11" db="EMBL/GenBank/DDBJ databases">
        <authorList>
            <person name="Amaro Gonzalez C."/>
        </authorList>
    </citation>
    <scope>NUCLEOTIDE SEQUENCE</scope>
</reference>
<name>A0A0E9QD96_ANGAN</name>
<feature type="transmembrane region" description="Helical" evidence="1">
    <location>
        <begin position="21"/>
        <end position="41"/>
    </location>
</feature>
<evidence type="ECO:0000313" key="2">
    <source>
        <dbReference type="EMBL" id="JAH14290.1"/>
    </source>
</evidence>
<proteinExistence type="predicted"/>
<reference evidence="2" key="2">
    <citation type="journal article" date="2015" name="Fish Shellfish Immunol.">
        <title>Early steps in the European eel (Anguilla anguilla)-Vibrio vulnificus interaction in the gills: Role of the RtxA13 toxin.</title>
        <authorList>
            <person name="Callol A."/>
            <person name="Pajuelo D."/>
            <person name="Ebbesson L."/>
            <person name="Teles M."/>
            <person name="MacKenzie S."/>
            <person name="Amaro C."/>
        </authorList>
    </citation>
    <scope>NUCLEOTIDE SEQUENCE</scope>
</reference>